<accession>A0ABD2NTS2</accession>
<dbReference type="AlphaFoldDB" id="A0ABD2NTS2"/>
<comment type="caution">
    <text evidence="1">The sequence shown here is derived from an EMBL/GenBank/DDBJ whole genome shotgun (WGS) entry which is preliminary data.</text>
</comment>
<gene>
    <name evidence="1" type="ORF">HHI36_005323</name>
</gene>
<dbReference type="Pfam" id="PF12836">
    <property type="entry name" value="HHH_3"/>
    <property type="match status" value="2"/>
</dbReference>
<evidence type="ECO:0000313" key="2">
    <source>
        <dbReference type="Proteomes" id="UP001516400"/>
    </source>
</evidence>
<dbReference type="PANTHER" id="PTHR21180">
    <property type="entry name" value="ENDONUCLEASE/EXONUCLEASE/PHOSPHATASE FAMILY DOMAIN-CONTAINING PROTEIN 1"/>
    <property type="match status" value="1"/>
</dbReference>
<dbReference type="PANTHER" id="PTHR21180:SF32">
    <property type="entry name" value="ENDONUCLEASE_EXONUCLEASE_PHOSPHATASE FAMILY DOMAIN-CONTAINING PROTEIN 1"/>
    <property type="match status" value="1"/>
</dbReference>
<dbReference type="Gene3D" id="1.10.150.320">
    <property type="entry name" value="Photosystem II 12 kDa extrinsic protein"/>
    <property type="match status" value="1"/>
</dbReference>
<protein>
    <submittedName>
        <fullName evidence="1">Uncharacterized protein</fullName>
    </submittedName>
</protein>
<keyword evidence="2" id="KW-1185">Reference proteome</keyword>
<reference evidence="1 2" key="1">
    <citation type="journal article" date="2021" name="BMC Biol.">
        <title>Horizontally acquired antibacterial genes associated with adaptive radiation of ladybird beetles.</title>
        <authorList>
            <person name="Li H.S."/>
            <person name="Tang X.F."/>
            <person name="Huang Y.H."/>
            <person name="Xu Z.Y."/>
            <person name="Chen M.L."/>
            <person name="Du X.Y."/>
            <person name="Qiu B.Y."/>
            <person name="Chen P.T."/>
            <person name="Zhang W."/>
            <person name="Slipinski A."/>
            <person name="Escalona H.E."/>
            <person name="Waterhouse R.M."/>
            <person name="Zwick A."/>
            <person name="Pang H."/>
        </authorList>
    </citation>
    <scope>NUCLEOTIDE SEQUENCE [LARGE SCALE GENOMIC DNA]</scope>
    <source>
        <strain evidence="1">SYSU2018</strain>
    </source>
</reference>
<organism evidence="1 2">
    <name type="scientific">Cryptolaemus montrouzieri</name>
    <dbReference type="NCBI Taxonomy" id="559131"/>
    <lineage>
        <taxon>Eukaryota</taxon>
        <taxon>Metazoa</taxon>
        <taxon>Ecdysozoa</taxon>
        <taxon>Arthropoda</taxon>
        <taxon>Hexapoda</taxon>
        <taxon>Insecta</taxon>
        <taxon>Pterygota</taxon>
        <taxon>Neoptera</taxon>
        <taxon>Endopterygota</taxon>
        <taxon>Coleoptera</taxon>
        <taxon>Polyphaga</taxon>
        <taxon>Cucujiformia</taxon>
        <taxon>Coccinelloidea</taxon>
        <taxon>Coccinellidae</taxon>
        <taxon>Scymninae</taxon>
        <taxon>Scymnini</taxon>
        <taxon>Cryptolaemus</taxon>
    </lineage>
</organism>
<evidence type="ECO:0000313" key="1">
    <source>
        <dbReference type="EMBL" id="KAL3282126.1"/>
    </source>
</evidence>
<dbReference type="SUPFAM" id="SSF47781">
    <property type="entry name" value="RuvA domain 2-like"/>
    <property type="match status" value="2"/>
</dbReference>
<dbReference type="InterPro" id="IPR051675">
    <property type="entry name" value="Endo/Exo/Phosphatase_dom_1"/>
</dbReference>
<name>A0ABD2NTS2_9CUCU</name>
<sequence length="198" mass="22576">MKKKVVTTVTLKKVELVLCFSMGQQLSITRKNRRKTHKLFNSKFFLNGNNTLSHTFAVFDEEPIIELININSANENELLKVPEIDLELSKDIIKHRKIIGYFHRVEDLVIVPGMGAERLERIRPRVCTNSKNVMRSSFQSFDSLNSVGSIATITKSNKLVNVNKASIFELQLVHGITQEVAANIVYYRNKKGPFKKVS</sequence>
<dbReference type="Gene3D" id="1.10.150.280">
    <property type="entry name" value="AF1531-like domain"/>
    <property type="match status" value="1"/>
</dbReference>
<dbReference type="Proteomes" id="UP001516400">
    <property type="component" value="Unassembled WGS sequence"/>
</dbReference>
<proteinExistence type="predicted"/>
<dbReference type="InterPro" id="IPR010994">
    <property type="entry name" value="RuvA_2-like"/>
</dbReference>
<dbReference type="EMBL" id="JABFTP020000144">
    <property type="protein sequence ID" value="KAL3282126.1"/>
    <property type="molecule type" value="Genomic_DNA"/>
</dbReference>